<dbReference type="PANTHER" id="PTHR10782:SF4">
    <property type="entry name" value="TONALLI, ISOFORM E"/>
    <property type="match status" value="1"/>
</dbReference>
<dbReference type="PANTHER" id="PTHR10782">
    <property type="entry name" value="ZINC FINGER MIZ DOMAIN-CONTAINING PROTEIN"/>
    <property type="match status" value="1"/>
</dbReference>
<dbReference type="CDD" id="cd16650">
    <property type="entry name" value="SP-RING_PIAS-like"/>
    <property type="match status" value="1"/>
</dbReference>
<gene>
    <name evidence="7" type="ORF">MUK42_14575</name>
</gene>
<evidence type="ECO:0000256" key="5">
    <source>
        <dbReference type="SAM" id="MobiDB-lite"/>
    </source>
</evidence>
<protein>
    <submittedName>
        <fullName evidence="7">MIZ/SP-RING zinc finger</fullName>
    </submittedName>
</protein>
<dbReference type="GO" id="GO:0000785">
    <property type="term" value="C:chromatin"/>
    <property type="evidence" value="ECO:0007669"/>
    <property type="project" value="TreeGrafter"/>
</dbReference>
<dbReference type="GO" id="GO:0008270">
    <property type="term" value="F:zinc ion binding"/>
    <property type="evidence" value="ECO:0007669"/>
    <property type="project" value="UniProtKB-KW"/>
</dbReference>
<feature type="compositionally biased region" description="Low complexity" evidence="5">
    <location>
        <begin position="866"/>
        <end position="877"/>
    </location>
</feature>
<dbReference type="EMBL" id="CP097511">
    <property type="protein sequence ID" value="URE48495.1"/>
    <property type="molecule type" value="Genomic_DNA"/>
</dbReference>
<feature type="region of interest" description="Disordered" evidence="5">
    <location>
        <begin position="1"/>
        <end position="43"/>
    </location>
</feature>
<dbReference type="OrthoDB" id="10263264at2759"/>
<reference evidence="7" key="1">
    <citation type="submission" date="2022-05" db="EMBL/GenBank/DDBJ databases">
        <title>The Musa troglodytarum L. genome provides insights into the mechanism of non-climacteric behaviour and enrichment of carotenoids.</title>
        <authorList>
            <person name="Wang J."/>
        </authorList>
    </citation>
    <scope>NUCLEOTIDE SEQUENCE</scope>
    <source>
        <tissue evidence="7">Leaf</tissue>
    </source>
</reference>
<keyword evidence="8" id="KW-1185">Reference proteome</keyword>
<keyword evidence="3" id="KW-0862">Zinc</keyword>
<dbReference type="Gene3D" id="3.30.40.10">
    <property type="entry name" value="Zinc/RING finger domain, C3HC4 (zinc finger)"/>
    <property type="match status" value="1"/>
</dbReference>
<dbReference type="AlphaFoldDB" id="A0A9E7I9C7"/>
<evidence type="ECO:0000256" key="3">
    <source>
        <dbReference type="ARBA" id="ARBA00022833"/>
    </source>
</evidence>
<dbReference type="Pfam" id="PF02891">
    <property type="entry name" value="zf-MIZ"/>
    <property type="match status" value="1"/>
</dbReference>
<evidence type="ECO:0000256" key="2">
    <source>
        <dbReference type="ARBA" id="ARBA00022771"/>
    </source>
</evidence>
<keyword evidence="2 4" id="KW-0863">Zinc-finger</keyword>
<accession>A0A9E7I9C7</accession>
<evidence type="ECO:0000313" key="8">
    <source>
        <dbReference type="Proteomes" id="UP001055439"/>
    </source>
</evidence>
<keyword evidence="1" id="KW-0479">Metal-binding</keyword>
<dbReference type="InterPro" id="IPR013083">
    <property type="entry name" value="Znf_RING/FYVE/PHD"/>
</dbReference>
<evidence type="ECO:0000259" key="6">
    <source>
        <dbReference type="PROSITE" id="PS51044"/>
    </source>
</evidence>
<feature type="compositionally biased region" description="Pro residues" evidence="5">
    <location>
        <begin position="27"/>
        <end position="43"/>
    </location>
</feature>
<proteinExistence type="predicted"/>
<name>A0A9E7I9C7_9LILI</name>
<evidence type="ECO:0000256" key="4">
    <source>
        <dbReference type="PROSITE-ProRule" id="PRU00452"/>
    </source>
</evidence>
<organism evidence="7 8">
    <name type="scientific">Musa troglodytarum</name>
    <name type="common">fe'i banana</name>
    <dbReference type="NCBI Taxonomy" id="320322"/>
    <lineage>
        <taxon>Eukaryota</taxon>
        <taxon>Viridiplantae</taxon>
        <taxon>Streptophyta</taxon>
        <taxon>Embryophyta</taxon>
        <taxon>Tracheophyta</taxon>
        <taxon>Spermatophyta</taxon>
        <taxon>Magnoliopsida</taxon>
        <taxon>Liliopsida</taxon>
        <taxon>Zingiberales</taxon>
        <taxon>Musaceae</taxon>
        <taxon>Musa</taxon>
    </lineage>
</organism>
<feature type="domain" description="SP-RING-type" evidence="6">
    <location>
        <begin position="340"/>
        <end position="426"/>
    </location>
</feature>
<dbReference type="GO" id="GO:0061665">
    <property type="term" value="F:SUMO ligase activity"/>
    <property type="evidence" value="ECO:0007669"/>
    <property type="project" value="TreeGrafter"/>
</dbReference>
<dbReference type="GO" id="GO:0016925">
    <property type="term" value="P:protein sumoylation"/>
    <property type="evidence" value="ECO:0007669"/>
    <property type="project" value="UniProtKB-ARBA"/>
</dbReference>
<feature type="region of interest" description="Disordered" evidence="5">
    <location>
        <begin position="795"/>
        <end position="820"/>
    </location>
</feature>
<evidence type="ECO:0000313" key="7">
    <source>
        <dbReference type="EMBL" id="URE48495.1"/>
    </source>
</evidence>
<dbReference type="PROSITE" id="PS51044">
    <property type="entry name" value="ZF_SP_RING"/>
    <property type="match status" value="1"/>
</dbReference>
<feature type="compositionally biased region" description="Low complexity" evidence="5">
    <location>
        <begin position="795"/>
        <end position="806"/>
    </location>
</feature>
<feature type="region of interest" description="Disordered" evidence="5">
    <location>
        <begin position="855"/>
        <end position="888"/>
    </location>
</feature>
<sequence length="962" mass="103849">MSPNLLAPSPDLRGKRLSRRAMATPRPSAPPPPLQRPAVAMPPPYMPRQTSAALAAAAQNQLTALAANNVRLSAVAERLELYFRGGISLSPSDLFRLVFALARGIDYALSSNDVPGIAKRLPSLIKQVYQRRNDPSLQSAVMVLMISAKNACKNGWFSSPDENELLSMGNELCSSFCISMSDVSDIVVGNAKDTISKIIPRFYPQLKFSRLVISFEAKPGYDILMADFHISRNIPPDQKICLFVVQTDNLDTSSCIISPQHVSFLVNGKGIERRTNVSMDSGPQFPTDITKMLKYGTNIIQAIGYFSGSYIIAVAFIKRITTAAPILEDYIHPVNEKTVSDSDIIEGPSRITLNCPISFKRIKVPVKGHLCKHHQCFDYDNFMEMNFRKPSWRCPCCNTPTSCIDLRIDQNIVLQEVGEDVADIVIFADGSWKAFVEHNKSIKQVHKVRSGRQETSNENESTLTGVVDLTMEEDYASDIAKCPEEVTPLHGYAYRAENISCVLEDRKPFRDIEGLPVSLYASGAPVASTPMNIQAAVYNTGDSILPWNLPSASSSTSARTGGGNAHALGTLESLVPNVVLNPIQTDAVSPALNRVLTGFELSQSTPTFQQASQGTSLAENLQLQPLQLAGSIITNEAGRPPIPRHVSRTPIAVQALPAQTQPHSSSRRVHIGSSNSNSMINSITSTSHQAFSPATMASGLSSVSGQMQIEQHSRTSNMASVPSQLHSITLEPQEQSNSTLQRVVGVPAPNLVCTSAPQGQLRVADPYRATVRSPSEYQNPHQLLYQRRHHSANLSSISWPSHNPSSQVQQASRSPVFPTAAGSSLSILSSAERASQAATAQTGAARIPVTTRVPSIPTVVDTDGTLPSSGSPGPSELPYERNWQPTGRMRGSLTGSAYEAALSQYLVAPTQPAQSRPPPSSVGGSTDQLLVSPVNSVQAPIIQHVSTRRADANDQSTGSCGL</sequence>
<dbReference type="Proteomes" id="UP001055439">
    <property type="component" value="Chromosome 9"/>
</dbReference>
<dbReference type="InterPro" id="IPR004181">
    <property type="entry name" value="Znf_MIZ"/>
</dbReference>
<evidence type="ECO:0000256" key="1">
    <source>
        <dbReference type="ARBA" id="ARBA00022723"/>
    </source>
</evidence>